<sequence>MIYMGEADDVKVMVEMDGVVVVVDLREESVGCAASGETVITLEKIAFLGTLLKLSLASVIDGTERKAQRRISIDPVLEYRVYTTCEVK</sequence>
<protein>
    <submittedName>
        <fullName evidence="1">Uncharacterized protein</fullName>
    </submittedName>
</protein>
<evidence type="ECO:0000313" key="1">
    <source>
        <dbReference type="EMBL" id="REK76918.1"/>
    </source>
</evidence>
<dbReference type="AlphaFoldDB" id="A0A371PL45"/>
<reference evidence="1 2" key="1">
    <citation type="submission" date="2018-08" db="EMBL/GenBank/DDBJ databases">
        <title>Paenibacillus sp. M4BSY-1, whole genome shotgun sequence.</title>
        <authorList>
            <person name="Tuo L."/>
        </authorList>
    </citation>
    <scope>NUCLEOTIDE SEQUENCE [LARGE SCALE GENOMIC DNA]</scope>
    <source>
        <strain evidence="1 2">M4BSY-1</strain>
    </source>
</reference>
<organism evidence="1 2">
    <name type="scientific">Paenibacillus paeoniae</name>
    <dbReference type="NCBI Taxonomy" id="2292705"/>
    <lineage>
        <taxon>Bacteria</taxon>
        <taxon>Bacillati</taxon>
        <taxon>Bacillota</taxon>
        <taxon>Bacilli</taxon>
        <taxon>Bacillales</taxon>
        <taxon>Paenibacillaceae</taxon>
        <taxon>Paenibacillus</taxon>
    </lineage>
</organism>
<keyword evidence="2" id="KW-1185">Reference proteome</keyword>
<dbReference type="EMBL" id="QUBQ01000001">
    <property type="protein sequence ID" value="REK76918.1"/>
    <property type="molecule type" value="Genomic_DNA"/>
</dbReference>
<proteinExistence type="predicted"/>
<evidence type="ECO:0000313" key="2">
    <source>
        <dbReference type="Proteomes" id="UP000261905"/>
    </source>
</evidence>
<dbReference type="Proteomes" id="UP000261905">
    <property type="component" value="Unassembled WGS sequence"/>
</dbReference>
<accession>A0A371PL45</accession>
<name>A0A371PL45_9BACL</name>
<comment type="caution">
    <text evidence="1">The sequence shown here is derived from an EMBL/GenBank/DDBJ whole genome shotgun (WGS) entry which is preliminary data.</text>
</comment>
<gene>
    <name evidence="1" type="ORF">DX130_07845</name>
</gene>